<accession>A0A1T5LL83</accession>
<dbReference type="Proteomes" id="UP000189777">
    <property type="component" value="Unassembled WGS sequence"/>
</dbReference>
<keyword evidence="2" id="KW-0808">Transferase</keyword>
<organism evidence="2 3">
    <name type="scientific">Krasilnikoviella flava</name>
    <dbReference type="NCBI Taxonomy" id="526729"/>
    <lineage>
        <taxon>Bacteria</taxon>
        <taxon>Bacillati</taxon>
        <taxon>Actinomycetota</taxon>
        <taxon>Actinomycetes</taxon>
        <taxon>Micrococcales</taxon>
        <taxon>Promicromonosporaceae</taxon>
        <taxon>Krasilnikoviella</taxon>
    </lineage>
</organism>
<keyword evidence="3" id="KW-1185">Reference proteome</keyword>
<dbReference type="Pfam" id="PF08241">
    <property type="entry name" value="Methyltransf_11"/>
    <property type="match status" value="1"/>
</dbReference>
<dbReference type="GO" id="GO:0032259">
    <property type="term" value="P:methylation"/>
    <property type="evidence" value="ECO:0007669"/>
    <property type="project" value="UniProtKB-KW"/>
</dbReference>
<evidence type="ECO:0000259" key="1">
    <source>
        <dbReference type="Pfam" id="PF08241"/>
    </source>
</evidence>
<sequence length="247" mass="26765">MPVRPSANGGSASLDRSDYWWYRTRAHLLRTVLGAYADDAADVLDVGSADGPSVGWLQGQRHHVTLDIDPRGLASGSGVCGSATALPFEDSVFDVVGAFDVVEHCDPEAVVLAEVRRVLRPGGCFLLTVPAYQWLWSDFDVRNGHVRRYTRGRAVAALEGGGFEVLRATYAFASTFPAFVVERLARRARGLVRRDGGHAADIVRLPRTSPVVDRVLTALGTVDDRVLARRDLPFGSSVVVAARRPLS</sequence>
<protein>
    <submittedName>
        <fullName evidence="2">Methyltransferase domain-containing protein</fullName>
    </submittedName>
</protein>
<dbReference type="PANTHER" id="PTHR42912">
    <property type="entry name" value="METHYLTRANSFERASE"/>
    <property type="match status" value="1"/>
</dbReference>
<keyword evidence="2" id="KW-0489">Methyltransferase</keyword>
<proteinExistence type="predicted"/>
<dbReference type="Gene3D" id="3.40.50.150">
    <property type="entry name" value="Vaccinia Virus protein VP39"/>
    <property type="match status" value="1"/>
</dbReference>
<dbReference type="AlphaFoldDB" id="A0A1T5LL83"/>
<name>A0A1T5LL83_9MICO</name>
<gene>
    <name evidence="2" type="ORF">SAMN04324258_3569</name>
</gene>
<evidence type="ECO:0000313" key="3">
    <source>
        <dbReference type="Proteomes" id="UP000189777"/>
    </source>
</evidence>
<dbReference type="GO" id="GO:0008757">
    <property type="term" value="F:S-adenosylmethionine-dependent methyltransferase activity"/>
    <property type="evidence" value="ECO:0007669"/>
    <property type="project" value="InterPro"/>
</dbReference>
<dbReference type="InterPro" id="IPR050508">
    <property type="entry name" value="Methyltransf_Superfamily"/>
</dbReference>
<dbReference type="InterPro" id="IPR029063">
    <property type="entry name" value="SAM-dependent_MTases_sf"/>
</dbReference>
<dbReference type="SUPFAM" id="SSF53335">
    <property type="entry name" value="S-adenosyl-L-methionine-dependent methyltransferases"/>
    <property type="match status" value="1"/>
</dbReference>
<reference evidence="2 3" key="1">
    <citation type="submission" date="2017-02" db="EMBL/GenBank/DDBJ databases">
        <authorList>
            <person name="Peterson S.W."/>
        </authorList>
    </citation>
    <scope>NUCLEOTIDE SEQUENCE [LARGE SCALE GENOMIC DNA]</scope>
    <source>
        <strain evidence="2 3">DSM 21481</strain>
    </source>
</reference>
<evidence type="ECO:0000313" key="2">
    <source>
        <dbReference type="EMBL" id="SKC76288.1"/>
    </source>
</evidence>
<dbReference type="EMBL" id="FUZQ01000006">
    <property type="protein sequence ID" value="SKC76288.1"/>
    <property type="molecule type" value="Genomic_DNA"/>
</dbReference>
<feature type="domain" description="Methyltransferase type 11" evidence="1">
    <location>
        <begin position="44"/>
        <end position="126"/>
    </location>
</feature>
<dbReference type="STRING" id="526729.SAMN04324258_3569"/>
<dbReference type="InterPro" id="IPR013216">
    <property type="entry name" value="Methyltransf_11"/>
</dbReference>